<dbReference type="GO" id="GO:0050660">
    <property type="term" value="F:flavin adenine dinucleotide binding"/>
    <property type="evidence" value="ECO:0007669"/>
    <property type="project" value="InterPro"/>
</dbReference>
<evidence type="ECO:0000256" key="1">
    <source>
        <dbReference type="ARBA" id="ARBA00001974"/>
    </source>
</evidence>
<evidence type="ECO:0000256" key="5">
    <source>
        <dbReference type="ARBA" id="ARBA00023002"/>
    </source>
</evidence>
<dbReference type="EMBL" id="BJVJ01000015">
    <property type="protein sequence ID" value="GEL23061.1"/>
    <property type="molecule type" value="Genomic_DNA"/>
</dbReference>
<keyword evidence="9" id="KW-1185">Reference proteome</keyword>
<dbReference type="Gene3D" id="1.10.540.10">
    <property type="entry name" value="Acyl-CoA dehydrogenase/oxidase, N-terminal domain"/>
    <property type="match status" value="1"/>
</dbReference>
<keyword evidence="5" id="KW-0560">Oxidoreductase</keyword>
<dbReference type="InterPro" id="IPR036250">
    <property type="entry name" value="AcylCo_DH-like_C"/>
</dbReference>
<feature type="domain" description="Acyl-CoA dehydrogenase/oxidase C-terminal" evidence="6">
    <location>
        <begin position="202"/>
        <end position="333"/>
    </location>
</feature>
<comment type="cofactor">
    <cofactor evidence="1">
        <name>FAD</name>
        <dbReference type="ChEBI" id="CHEBI:57692"/>
    </cofactor>
</comment>
<comment type="similarity">
    <text evidence="2">Belongs to the acyl-CoA dehydrogenase family.</text>
</comment>
<evidence type="ECO:0000259" key="6">
    <source>
        <dbReference type="Pfam" id="PF00441"/>
    </source>
</evidence>
<dbReference type="InterPro" id="IPR009075">
    <property type="entry name" value="AcylCo_DH/oxidase_C"/>
</dbReference>
<dbReference type="Pfam" id="PF00441">
    <property type="entry name" value="Acyl-CoA_dh_1"/>
    <property type="match status" value="1"/>
</dbReference>
<dbReference type="SUPFAM" id="SSF47203">
    <property type="entry name" value="Acyl-CoA dehydrogenase C-terminal domain-like"/>
    <property type="match status" value="1"/>
</dbReference>
<name>A0A511DE66_9PSEU</name>
<dbReference type="Gene3D" id="1.20.140.10">
    <property type="entry name" value="Butyryl-CoA Dehydrogenase, subunit A, domain 3"/>
    <property type="match status" value="1"/>
</dbReference>
<keyword evidence="4" id="KW-0274">FAD</keyword>
<comment type="caution">
    <text evidence="8">The sequence shown here is derived from an EMBL/GenBank/DDBJ whole genome shotgun (WGS) entry which is preliminary data.</text>
</comment>
<dbReference type="PANTHER" id="PTHR43884">
    <property type="entry name" value="ACYL-COA DEHYDROGENASE"/>
    <property type="match status" value="1"/>
</dbReference>
<gene>
    <name evidence="8" type="primary">acd</name>
    <name evidence="8" type="ORF">PSU4_20150</name>
</gene>
<dbReference type="Pfam" id="PF02771">
    <property type="entry name" value="Acyl-CoA_dh_N"/>
    <property type="match status" value="1"/>
</dbReference>
<dbReference type="InterPro" id="IPR013786">
    <property type="entry name" value="AcylCoA_DH/ox_N"/>
</dbReference>
<dbReference type="Proteomes" id="UP000321685">
    <property type="component" value="Unassembled WGS sequence"/>
</dbReference>
<dbReference type="InterPro" id="IPR009100">
    <property type="entry name" value="AcylCoA_DH/oxidase_NM_dom_sf"/>
</dbReference>
<dbReference type="OrthoDB" id="3663644at2"/>
<evidence type="ECO:0000256" key="3">
    <source>
        <dbReference type="ARBA" id="ARBA00022630"/>
    </source>
</evidence>
<keyword evidence="3" id="KW-0285">Flavoprotein</keyword>
<dbReference type="GO" id="GO:0003995">
    <property type="term" value="F:acyl-CoA dehydrogenase activity"/>
    <property type="evidence" value="ECO:0007669"/>
    <property type="project" value="TreeGrafter"/>
</dbReference>
<dbReference type="SUPFAM" id="SSF56645">
    <property type="entry name" value="Acyl-CoA dehydrogenase NM domain-like"/>
    <property type="match status" value="1"/>
</dbReference>
<organism evidence="8 9">
    <name type="scientific">Pseudonocardia sulfidoxydans NBRC 16205</name>
    <dbReference type="NCBI Taxonomy" id="1223511"/>
    <lineage>
        <taxon>Bacteria</taxon>
        <taxon>Bacillati</taxon>
        <taxon>Actinomycetota</taxon>
        <taxon>Actinomycetes</taxon>
        <taxon>Pseudonocardiales</taxon>
        <taxon>Pseudonocardiaceae</taxon>
        <taxon>Pseudonocardia</taxon>
    </lineage>
</organism>
<evidence type="ECO:0000313" key="9">
    <source>
        <dbReference type="Proteomes" id="UP000321685"/>
    </source>
</evidence>
<dbReference type="AlphaFoldDB" id="A0A511DE66"/>
<dbReference type="InterPro" id="IPR037069">
    <property type="entry name" value="AcylCoA_DH/ox_N_sf"/>
</dbReference>
<feature type="domain" description="Acyl-CoA dehydrogenase/oxidase N-terminal" evidence="7">
    <location>
        <begin position="7"/>
        <end position="113"/>
    </location>
</feature>
<evidence type="ECO:0000256" key="2">
    <source>
        <dbReference type="ARBA" id="ARBA00009347"/>
    </source>
</evidence>
<protein>
    <submittedName>
        <fullName evidence="8">Acyl-CoA dehydrogenase</fullName>
    </submittedName>
</protein>
<evidence type="ECO:0000313" key="8">
    <source>
        <dbReference type="EMBL" id="GEL23061.1"/>
    </source>
</evidence>
<proteinExistence type="inferred from homology"/>
<reference evidence="8 9" key="1">
    <citation type="submission" date="2019-07" db="EMBL/GenBank/DDBJ databases">
        <title>Whole genome shotgun sequence of Pseudonocardia sulfidoxydans NBRC 16205.</title>
        <authorList>
            <person name="Hosoyama A."/>
            <person name="Uohara A."/>
            <person name="Ohji S."/>
            <person name="Ichikawa N."/>
        </authorList>
    </citation>
    <scope>NUCLEOTIDE SEQUENCE [LARGE SCALE GENOMIC DNA]</scope>
    <source>
        <strain evidence="8 9">NBRC 16205</strain>
    </source>
</reference>
<sequence>MQFGLKDEQEDLRRTVRKFLDDVAPLESVHTSSPQNGARPGVWARMAELGLPGLTIAAHLGGQGAGPVELVVVMAELGRVLAGEPVLSTVYAAEVLGRCQGPVASEWLTRIAAGSCIATVAPSVAAQDDRLTGEASWVVDGASADLIVVGRHLAQADSPGLVRTPLPVLDGTRALATLSFSDVVAEPLTGADLPRAADTGLLALAAEQIGGARACLRMAVDHATTRHAFGRPIGSFQAIKHKCATLHLEIEAAWASLLHAAWTASVDGPDLPLLAATAAASASEVFVHAATENIQIHGGIGFTWEHPAHLYLRRARSSYELFGSPRFHRERAAALIGM</sequence>
<evidence type="ECO:0000256" key="4">
    <source>
        <dbReference type="ARBA" id="ARBA00022827"/>
    </source>
</evidence>
<dbReference type="PANTHER" id="PTHR43884:SF20">
    <property type="entry name" value="ACYL-COA DEHYDROGENASE FADE28"/>
    <property type="match status" value="1"/>
</dbReference>
<dbReference type="RefSeq" id="WP_147105436.1">
    <property type="nucleotide sequence ID" value="NZ_BJVJ01000015.1"/>
</dbReference>
<evidence type="ECO:0000259" key="7">
    <source>
        <dbReference type="Pfam" id="PF02771"/>
    </source>
</evidence>
<accession>A0A511DE66</accession>